<dbReference type="InterPro" id="IPR002401">
    <property type="entry name" value="Cyt_P450_E_grp-I"/>
</dbReference>
<evidence type="ECO:0000256" key="11">
    <source>
        <dbReference type="ARBA" id="ARBA00023033"/>
    </source>
</evidence>
<dbReference type="CDD" id="cd11056">
    <property type="entry name" value="CYP6-like"/>
    <property type="match status" value="1"/>
</dbReference>
<comment type="cofactor">
    <cofactor evidence="1 13">
        <name>heme</name>
        <dbReference type="ChEBI" id="CHEBI:30413"/>
    </cofactor>
</comment>
<evidence type="ECO:0000256" key="7">
    <source>
        <dbReference type="ARBA" id="ARBA00022824"/>
    </source>
</evidence>
<dbReference type="SUPFAM" id="SSF48264">
    <property type="entry name" value="Cytochrome P450"/>
    <property type="match status" value="1"/>
</dbReference>
<dbReference type="InterPro" id="IPR050476">
    <property type="entry name" value="Insect_CytP450_Detox"/>
</dbReference>
<evidence type="ECO:0000256" key="5">
    <source>
        <dbReference type="ARBA" id="ARBA00022617"/>
    </source>
</evidence>
<keyword evidence="8" id="KW-0492">Microsome</keyword>
<keyword evidence="11 14" id="KW-0503">Monooxygenase</keyword>
<dbReference type="PANTHER" id="PTHR24292">
    <property type="entry name" value="CYTOCHROME P450"/>
    <property type="match status" value="1"/>
</dbReference>
<keyword evidence="16" id="KW-1185">Reference proteome</keyword>
<evidence type="ECO:0000256" key="10">
    <source>
        <dbReference type="ARBA" id="ARBA00023004"/>
    </source>
</evidence>
<dbReference type="Pfam" id="PF00067">
    <property type="entry name" value="p450"/>
    <property type="match status" value="1"/>
</dbReference>
<keyword evidence="7" id="KW-0256">Endoplasmic reticulum</keyword>
<dbReference type="PROSITE" id="PS00086">
    <property type="entry name" value="CYTOCHROME_P450"/>
    <property type="match status" value="1"/>
</dbReference>
<evidence type="ECO:0000256" key="2">
    <source>
        <dbReference type="ARBA" id="ARBA00004174"/>
    </source>
</evidence>
<feature type="binding site" description="axial binding residue" evidence="13">
    <location>
        <position position="459"/>
    </location>
    <ligand>
        <name>heme</name>
        <dbReference type="ChEBI" id="CHEBI:30413"/>
    </ligand>
    <ligandPart>
        <name>Fe</name>
        <dbReference type="ChEBI" id="CHEBI:18248"/>
    </ligandPart>
</feature>
<evidence type="ECO:0000256" key="9">
    <source>
        <dbReference type="ARBA" id="ARBA00023002"/>
    </source>
</evidence>
<keyword evidence="9 14" id="KW-0560">Oxidoreductase</keyword>
<keyword evidence="10 13" id="KW-0408">Iron</keyword>
<evidence type="ECO:0008006" key="17">
    <source>
        <dbReference type="Google" id="ProtNLM"/>
    </source>
</evidence>
<evidence type="ECO:0000256" key="14">
    <source>
        <dbReference type="RuleBase" id="RU000461"/>
    </source>
</evidence>
<dbReference type="InterPro" id="IPR001128">
    <property type="entry name" value="Cyt_P450"/>
</dbReference>
<dbReference type="FunFam" id="1.10.630.10:FF:000042">
    <property type="entry name" value="Cytochrome P450"/>
    <property type="match status" value="1"/>
</dbReference>
<evidence type="ECO:0000256" key="3">
    <source>
        <dbReference type="ARBA" id="ARBA00004406"/>
    </source>
</evidence>
<evidence type="ECO:0000256" key="1">
    <source>
        <dbReference type="ARBA" id="ARBA00001971"/>
    </source>
</evidence>
<comment type="subcellular location">
    <subcellularLocation>
        <location evidence="3">Endoplasmic reticulum membrane</location>
        <topology evidence="3">Peripheral membrane protein</topology>
    </subcellularLocation>
    <subcellularLocation>
        <location evidence="2">Microsome membrane</location>
        <topology evidence="2">Peripheral membrane protein</topology>
    </subcellularLocation>
</comment>
<evidence type="ECO:0000313" key="16">
    <source>
        <dbReference type="Proteomes" id="UP001153620"/>
    </source>
</evidence>
<dbReference type="Gene3D" id="1.10.630.10">
    <property type="entry name" value="Cytochrome P450"/>
    <property type="match status" value="1"/>
</dbReference>
<dbReference type="GO" id="GO:0016705">
    <property type="term" value="F:oxidoreductase activity, acting on paired donors, with incorporation or reduction of molecular oxygen"/>
    <property type="evidence" value="ECO:0007669"/>
    <property type="project" value="InterPro"/>
</dbReference>
<dbReference type="PRINTS" id="PR00385">
    <property type="entry name" value="P450"/>
</dbReference>
<evidence type="ECO:0000256" key="6">
    <source>
        <dbReference type="ARBA" id="ARBA00022723"/>
    </source>
</evidence>
<proteinExistence type="inferred from homology"/>
<reference evidence="15" key="1">
    <citation type="submission" date="2022-01" db="EMBL/GenBank/DDBJ databases">
        <authorList>
            <person name="King R."/>
        </authorList>
    </citation>
    <scope>NUCLEOTIDE SEQUENCE</scope>
</reference>
<name>A0A9N9WQ66_9DIPT</name>
<keyword evidence="5 13" id="KW-0349">Heme</keyword>
<evidence type="ECO:0000256" key="13">
    <source>
        <dbReference type="PIRSR" id="PIRSR602401-1"/>
    </source>
</evidence>
<dbReference type="PANTHER" id="PTHR24292:SF100">
    <property type="entry name" value="CYTOCHROME P450 6A16, ISOFORM B-RELATED"/>
    <property type="match status" value="1"/>
</dbReference>
<dbReference type="InterPro" id="IPR017972">
    <property type="entry name" value="Cyt_P450_CS"/>
</dbReference>
<evidence type="ECO:0000313" key="15">
    <source>
        <dbReference type="EMBL" id="CAG9801995.1"/>
    </source>
</evidence>
<protein>
    <recommendedName>
        <fullName evidence="17">Cytochrome P450</fullName>
    </recommendedName>
</protein>
<comment type="similarity">
    <text evidence="4 14">Belongs to the cytochrome P450 family.</text>
</comment>
<sequence>MTLLVISILVILTAYFVNKYFLNFWTRHGFPQLNPKFLVGDAGSLLIAKIAIPDDYVEDLYQKTKHLKCVGAYNFYRPVLYVNDPEIIQNVLIRDFNNFHDRGIPIDEENDPLSGHLFSLEGQKWRDLRIKLSPTFTSGKMKNMFSIIQDCCKVLEEYVEKNVKNSKNSFDIKNLFGRYNTNVISSVAFGIENDCINDPNNLFYHFGMKVFQPSFKTTLLNLAFMIAPGLMKTFHIKLADDDVEKFFINTIRETVDYRERSNFKRNDFMNLLIQLKNQGYISADKNENTNELNVNQQNLKKISLNEISAQAFVFFLASLETSGSTMTFCLFEIAKNPSVQQKVQEEIDTLIQSGEDISYDSISKLKYLECCIDETLRKYMPVPILVRECIRDYKIPNTDLVIPKGTNVQIPMYALHRDPEIYDNPLEFKPERFLNSSNGGGKLKNGIFYAPFGDGPRNCIGMRMGKMMTKIGLFTLLSKYSFDVVDKKLLHTEIEFKINQFSVGPKDALNLRATKRFNIV</sequence>
<dbReference type="AlphaFoldDB" id="A0A9N9WQ66"/>
<dbReference type="GO" id="GO:0020037">
    <property type="term" value="F:heme binding"/>
    <property type="evidence" value="ECO:0007669"/>
    <property type="project" value="InterPro"/>
</dbReference>
<dbReference type="Proteomes" id="UP001153620">
    <property type="component" value="Chromosome 2"/>
</dbReference>
<evidence type="ECO:0000256" key="4">
    <source>
        <dbReference type="ARBA" id="ARBA00010617"/>
    </source>
</evidence>
<dbReference type="GO" id="GO:0004497">
    <property type="term" value="F:monooxygenase activity"/>
    <property type="evidence" value="ECO:0007669"/>
    <property type="project" value="UniProtKB-KW"/>
</dbReference>
<dbReference type="PRINTS" id="PR00463">
    <property type="entry name" value="EP450I"/>
</dbReference>
<evidence type="ECO:0000256" key="8">
    <source>
        <dbReference type="ARBA" id="ARBA00022848"/>
    </source>
</evidence>
<dbReference type="GO" id="GO:0005789">
    <property type="term" value="C:endoplasmic reticulum membrane"/>
    <property type="evidence" value="ECO:0007669"/>
    <property type="project" value="UniProtKB-SubCell"/>
</dbReference>
<dbReference type="InterPro" id="IPR036396">
    <property type="entry name" value="Cyt_P450_sf"/>
</dbReference>
<accession>A0A9N9WQ66</accession>
<dbReference type="GO" id="GO:0005506">
    <property type="term" value="F:iron ion binding"/>
    <property type="evidence" value="ECO:0007669"/>
    <property type="project" value="InterPro"/>
</dbReference>
<dbReference type="EMBL" id="OU895878">
    <property type="protein sequence ID" value="CAG9801995.1"/>
    <property type="molecule type" value="Genomic_DNA"/>
</dbReference>
<reference evidence="15" key="2">
    <citation type="submission" date="2022-10" db="EMBL/GenBank/DDBJ databases">
        <authorList>
            <consortium name="ENA_rothamsted_submissions"/>
            <consortium name="culmorum"/>
            <person name="King R."/>
        </authorList>
    </citation>
    <scope>NUCLEOTIDE SEQUENCE</scope>
</reference>
<gene>
    <name evidence="15" type="ORF">CHIRRI_LOCUS4911</name>
</gene>
<organism evidence="15 16">
    <name type="scientific">Chironomus riparius</name>
    <dbReference type="NCBI Taxonomy" id="315576"/>
    <lineage>
        <taxon>Eukaryota</taxon>
        <taxon>Metazoa</taxon>
        <taxon>Ecdysozoa</taxon>
        <taxon>Arthropoda</taxon>
        <taxon>Hexapoda</taxon>
        <taxon>Insecta</taxon>
        <taxon>Pterygota</taxon>
        <taxon>Neoptera</taxon>
        <taxon>Endopterygota</taxon>
        <taxon>Diptera</taxon>
        <taxon>Nematocera</taxon>
        <taxon>Chironomoidea</taxon>
        <taxon>Chironomidae</taxon>
        <taxon>Chironominae</taxon>
        <taxon>Chironomus</taxon>
    </lineage>
</organism>
<keyword evidence="6 13" id="KW-0479">Metal-binding</keyword>
<dbReference type="OrthoDB" id="2789670at2759"/>
<keyword evidence="12" id="KW-0472">Membrane</keyword>
<evidence type="ECO:0000256" key="12">
    <source>
        <dbReference type="ARBA" id="ARBA00023136"/>
    </source>
</evidence>